<evidence type="ECO:0000313" key="1">
    <source>
        <dbReference type="EMBL" id="OSQ37066.1"/>
    </source>
</evidence>
<proteinExistence type="predicted"/>
<reference evidence="1 2" key="1">
    <citation type="submission" date="2014-03" db="EMBL/GenBank/DDBJ databases">
        <title>The draft genome sequence of Thalassospira mesophila JCM 18969.</title>
        <authorList>
            <person name="Lai Q."/>
            <person name="Shao Z."/>
        </authorList>
    </citation>
    <scope>NUCLEOTIDE SEQUENCE [LARGE SCALE GENOMIC DNA]</scope>
    <source>
        <strain evidence="1 2">JCM 18969</strain>
    </source>
</reference>
<dbReference type="AlphaFoldDB" id="A0A1Y2KYA8"/>
<accession>A0A1Y2KYA8</accession>
<dbReference type="OrthoDB" id="424426at2"/>
<evidence type="ECO:0000313" key="2">
    <source>
        <dbReference type="Proteomes" id="UP000193391"/>
    </source>
</evidence>
<comment type="caution">
    <text evidence="1">The sequence shown here is derived from an EMBL/GenBank/DDBJ whole genome shotgun (WGS) entry which is preliminary data.</text>
</comment>
<dbReference type="RefSeq" id="WP_085584596.1">
    <property type="nucleotide sequence ID" value="NZ_JFKA01000008.1"/>
</dbReference>
<keyword evidence="2" id="KW-1185">Reference proteome</keyword>
<sequence length="137" mass="14902">MTVNTAKPRLNICITCRASADANGATDSRETDQPRERDGKLLYDALSHEMATRTDPASFDIVPVECLSNCKSGCSVALSAAGKWGYVYGNLTIKDHAADILKLAEAYAHTETGLVAWRERPETVRRNVIARIPPIGV</sequence>
<dbReference type="CDD" id="cd02980">
    <property type="entry name" value="TRX_Fd_family"/>
    <property type="match status" value="1"/>
</dbReference>
<dbReference type="InterPro" id="IPR036249">
    <property type="entry name" value="Thioredoxin-like_sf"/>
</dbReference>
<protein>
    <recommendedName>
        <fullName evidence="3">Metal-binding protein</fullName>
    </recommendedName>
</protein>
<dbReference type="SUPFAM" id="SSF52833">
    <property type="entry name" value="Thioredoxin-like"/>
    <property type="match status" value="1"/>
</dbReference>
<name>A0A1Y2KYA8_9PROT</name>
<gene>
    <name evidence="1" type="ORF">TMES_16365</name>
</gene>
<evidence type="ECO:0008006" key="3">
    <source>
        <dbReference type="Google" id="ProtNLM"/>
    </source>
</evidence>
<organism evidence="1 2">
    <name type="scientific">Thalassospira mesophila</name>
    <dbReference type="NCBI Taxonomy" id="1293891"/>
    <lineage>
        <taxon>Bacteria</taxon>
        <taxon>Pseudomonadati</taxon>
        <taxon>Pseudomonadota</taxon>
        <taxon>Alphaproteobacteria</taxon>
        <taxon>Rhodospirillales</taxon>
        <taxon>Thalassospiraceae</taxon>
        <taxon>Thalassospira</taxon>
    </lineage>
</organism>
<dbReference type="Proteomes" id="UP000193391">
    <property type="component" value="Unassembled WGS sequence"/>
</dbReference>
<dbReference type="InterPro" id="IPR012863">
    <property type="entry name" value="DUF1636"/>
</dbReference>
<dbReference type="Pfam" id="PF07845">
    <property type="entry name" value="DUF1636"/>
    <property type="match status" value="1"/>
</dbReference>
<dbReference type="STRING" id="1293891.TMES_16365"/>
<dbReference type="EMBL" id="JFKA01000008">
    <property type="protein sequence ID" value="OSQ37066.1"/>
    <property type="molecule type" value="Genomic_DNA"/>
</dbReference>